<dbReference type="Proteomes" id="UP000051184">
    <property type="component" value="Unassembled WGS sequence"/>
</dbReference>
<accession>A0A0P1IKX9</accession>
<feature type="domain" description="HTH arsR-type" evidence="1">
    <location>
        <begin position="1"/>
        <end position="92"/>
    </location>
</feature>
<evidence type="ECO:0000313" key="3">
    <source>
        <dbReference type="Proteomes" id="UP000051184"/>
    </source>
</evidence>
<dbReference type="STRING" id="1715691.TA5113_00075"/>
<dbReference type="Gene3D" id="1.10.10.10">
    <property type="entry name" value="Winged helix-like DNA-binding domain superfamily/Winged helix DNA-binding domain"/>
    <property type="match status" value="1"/>
</dbReference>
<gene>
    <name evidence="2" type="primary">sdpR_1</name>
    <name evidence="2" type="ORF">TA5114_00044</name>
</gene>
<proteinExistence type="predicted"/>
<evidence type="ECO:0000259" key="1">
    <source>
        <dbReference type="PROSITE" id="PS50987"/>
    </source>
</evidence>
<dbReference type="PROSITE" id="PS50987">
    <property type="entry name" value="HTH_ARSR_2"/>
    <property type="match status" value="1"/>
</dbReference>
<dbReference type="InterPro" id="IPR036390">
    <property type="entry name" value="WH_DNA-bd_sf"/>
</dbReference>
<dbReference type="SMART" id="SM00418">
    <property type="entry name" value="HTH_ARSR"/>
    <property type="match status" value="1"/>
</dbReference>
<dbReference type="GO" id="GO:0003700">
    <property type="term" value="F:DNA-binding transcription factor activity"/>
    <property type="evidence" value="ECO:0007669"/>
    <property type="project" value="InterPro"/>
</dbReference>
<evidence type="ECO:0000313" key="2">
    <source>
        <dbReference type="EMBL" id="CUK24268.1"/>
    </source>
</evidence>
<dbReference type="InterPro" id="IPR001845">
    <property type="entry name" value="HTH_ArsR_DNA-bd_dom"/>
</dbReference>
<sequence>MMSFDLQPTFRALADPTRRDILKLLSQDDLTIAEVAQQFDMTRGAVKKHLTILEEGQLITVTAKGRERVNQLNPDAIRPAFDWLSFFETFWDARLDALKAAIETSDSQNESPSND</sequence>
<dbReference type="NCBIfam" id="NF033788">
    <property type="entry name" value="HTH_metalloreg"/>
    <property type="match status" value="1"/>
</dbReference>
<keyword evidence="3" id="KW-1185">Reference proteome</keyword>
<reference evidence="3" key="1">
    <citation type="submission" date="2015-09" db="EMBL/GenBank/DDBJ databases">
        <authorList>
            <person name="Rodrigo-Torres Lidia"/>
            <person name="Arahal R.David."/>
        </authorList>
    </citation>
    <scope>NUCLEOTIDE SEQUENCE [LARGE SCALE GENOMIC DNA]</scope>
    <source>
        <strain evidence="3">CECT 5114</strain>
    </source>
</reference>
<name>A0A0P1IKX9_9RHOB</name>
<dbReference type="PANTHER" id="PTHR38600">
    <property type="entry name" value="TRANSCRIPTIONAL REGULATORY PROTEIN"/>
    <property type="match status" value="1"/>
</dbReference>
<dbReference type="PRINTS" id="PR00778">
    <property type="entry name" value="HTHARSR"/>
</dbReference>
<organism evidence="2 3">
    <name type="scientific">Cognatishimia activa</name>
    <dbReference type="NCBI Taxonomy" id="1715691"/>
    <lineage>
        <taxon>Bacteria</taxon>
        <taxon>Pseudomonadati</taxon>
        <taxon>Pseudomonadota</taxon>
        <taxon>Alphaproteobacteria</taxon>
        <taxon>Rhodobacterales</taxon>
        <taxon>Paracoccaceae</taxon>
        <taxon>Cognatishimia</taxon>
    </lineage>
</organism>
<dbReference type="SUPFAM" id="SSF46785">
    <property type="entry name" value="Winged helix' DNA-binding domain"/>
    <property type="match status" value="1"/>
</dbReference>
<dbReference type="PANTHER" id="PTHR38600:SF2">
    <property type="entry name" value="SLL0088 PROTEIN"/>
    <property type="match status" value="1"/>
</dbReference>
<dbReference type="InterPro" id="IPR011991">
    <property type="entry name" value="ArsR-like_HTH"/>
</dbReference>
<dbReference type="EMBL" id="CYUE01000001">
    <property type="protein sequence ID" value="CUK24268.1"/>
    <property type="molecule type" value="Genomic_DNA"/>
</dbReference>
<protein>
    <submittedName>
        <fullName evidence="2">Transcriptional repressor SdpR</fullName>
    </submittedName>
</protein>
<dbReference type="CDD" id="cd00090">
    <property type="entry name" value="HTH_ARSR"/>
    <property type="match status" value="1"/>
</dbReference>
<dbReference type="InterPro" id="IPR036388">
    <property type="entry name" value="WH-like_DNA-bd_sf"/>
</dbReference>
<dbReference type="AlphaFoldDB" id="A0A0P1IKX9"/>
<dbReference type="Pfam" id="PF12840">
    <property type="entry name" value="HTH_20"/>
    <property type="match status" value="1"/>
</dbReference>